<evidence type="ECO:0000256" key="4">
    <source>
        <dbReference type="ARBA" id="ARBA00022630"/>
    </source>
</evidence>
<keyword evidence="5 9" id="KW-0125">Carotenoid biosynthesis</keyword>
<keyword evidence="7 9" id="KW-0560">Oxidoreductase</keyword>
<protein>
    <recommendedName>
        <fullName evidence="8">Phytoene dehydrogenase</fullName>
    </recommendedName>
</protein>
<evidence type="ECO:0000313" key="11">
    <source>
        <dbReference type="EMBL" id="ALS55997.1"/>
    </source>
</evidence>
<proteinExistence type="inferred from homology"/>
<evidence type="ECO:0000256" key="3">
    <source>
        <dbReference type="ARBA" id="ARBA00006046"/>
    </source>
</evidence>
<evidence type="ECO:0000256" key="8">
    <source>
        <dbReference type="ARBA" id="ARBA00031986"/>
    </source>
</evidence>
<evidence type="ECO:0000256" key="9">
    <source>
        <dbReference type="RuleBase" id="RU362075"/>
    </source>
</evidence>
<feature type="domain" description="Amine oxidase" evidence="10">
    <location>
        <begin position="29"/>
        <end position="500"/>
    </location>
</feature>
<dbReference type="Pfam" id="PF01593">
    <property type="entry name" value="Amino_oxidase"/>
    <property type="match status" value="1"/>
</dbReference>
<dbReference type="PANTHER" id="PTHR43734">
    <property type="entry name" value="PHYTOENE DESATURASE"/>
    <property type="match status" value="1"/>
</dbReference>
<organism evidence="11">
    <name type="scientific">uncultured bacterium EIL102C09</name>
    <dbReference type="NCBI Taxonomy" id="1768197"/>
    <lineage>
        <taxon>Bacteria</taxon>
        <taxon>environmental samples</taxon>
    </lineage>
</organism>
<evidence type="ECO:0000259" key="10">
    <source>
        <dbReference type="Pfam" id="PF01593"/>
    </source>
</evidence>
<evidence type="ECO:0000256" key="5">
    <source>
        <dbReference type="ARBA" id="ARBA00022746"/>
    </source>
</evidence>
<comment type="cofactor">
    <cofactor evidence="1">
        <name>FAD</name>
        <dbReference type="ChEBI" id="CHEBI:57692"/>
    </cofactor>
</comment>
<dbReference type="NCBIfam" id="TIGR02734">
    <property type="entry name" value="crtI_fam"/>
    <property type="match status" value="1"/>
</dbReference>
<dbReference type="InterPro" id="IPR036188">
    <property type="entry name" value="FAD/NAD-bd_sf"/>
</dbReference>
<keyword evidence="6" id="KW-0274">FAD</keyword>
<dbReference type="InterPro" id="IPR008150">
    <property type="entry name" value="Phytoene_DH_bac_CS"/>
</dbReference>
<keyword evidence="4" id="KW-0285">Flavoprotein</keyword>
<name>A0A0U2X738_9BACT</name>
<evidence type="ECO:0000256" key="1">
    <source>
        <dbReference type="ARBA" id="ARBA00001974"/>
    </source>
</evidence>
<reference evidence="11" key="1">
    <citation type="journal article" date="2016" name="ISME J.">
        <title>Functional metagenomic screen reveals new and diverse microbial rhodopsins.</title>
        <authorList>
            <person name="Pushkarev A."/>
            <person name="Beja O."/>
        </authorList>
    </citation>
    <scope>NUCLEOTIDE SEQUENCE</scope>
</reference>
<comment type="similarity">
    <text evidence="3 9">Belongs to the carotenoid/retinoid oxidoreductase family.</text>
</comment>
<sequence length="514" mass="57620">MAITEKPHAEVPETQQARKHVVVIGGGFGGIASALRCRALGLQVTLVERLPQLGGRAQVFERDGFKHDAGPTVITAPFLFEELFQLFDEDLHDHLTFAPLTPWYRYYFHDGRSFDYSGDEAHMSAEIARFSPPDVAGYKALVEASRKIFEVGFTKLAHRPFTRFTDMMKQVPALLRLRADRTVSALVHKHIKHPLLRRAFSIQPLLVGGNPFTTTSIYSLIHFLERKWGVFFCMGGTGALVQALQDLMHRQGITTITGGDVEKLVMDGEKVAAVQLANGQLLTADYVICNADPPTVYRELLAGGGRAAERPKRLVPEHMTKYSMGLYVLFFGTQRKYDDVAHHTIWLGKRFKELLADIFDRGHMPDDFSLYLHRPTATDTSFAPDGCDSFYVLCPVPNLQTDLDWSVVGPDLRNRIVAALSATILPDLETHITAEFWMDPTHFRDNYRARHGAGFSIAPIFSQSAWFRYRNRDPHIDNLYFTGAGTHPGAGLPGVVSSAKVVETLLRERLPTTR</sequence>
<dbReference type="EMBL" id="KT201084">
    <property type="protein sequence ID" value="ALS55997.1"/>
    <property type="molecule type" value="Genomic_DNA"/>
</dbReference>
<evidence type="ECO:0000256" key="6">
    <source>
        <dbReference type="ARBA" id="ARBA00022827"/>
    </source>
</evidence>
<evidence type="ECO:0000256" key="7">
    <source>
        <dbReference type="ARBA" id="ARBA00023002"/>
    </source>
</evidence>
<dbReference type="InterPro" id="IPR002937">
    <property type="entry name" value="Amino_oxidase"/>
</dbReference>
<dbReference type="Gene3D" id="3.50.50.60">
    <property type="entry name" value="FAD/NAD(P)-binding domain"/>
    <property type="match status" value="2"/>
</dbReference>
<accession>A0A0U2X738</accession>
<dbReference type="PANTHER" id="PTHR43734:SF3">
    <property type="entry name" value="B-CAROTENE KETOLASE"/>
    <property type="match status" value="1"/>
</dbReference>
<comment type="pathway">
    <text evidence="2 9">Carotenoid biosynthesis.</text>
</comment>
<dbReference type="AlphaFoldDB" id="A0A0U2X738"/>
<evidence type="ECO:0000256" key="2">
    <source>
        <dbReference type="ARBA" id="ARBA00004829"/>
    </source>
</evidence>
<dbReference type="SUPFAM" id="SSF51905">
    <property type="entry name" value="FAD/NAD(P)-binding domain"/>
    <property type="match status" value="1"/>
</dbReference>
<dbReference type="GO" id="GO:0016627">
    <property type="term" value="F:oxidoreductase activity, acting on the CH-CH group of donors"/>
    <property type="evidence" value="ECO:0007669"/>
    <property type="project" value="UniProtKB-ARBA"/>
</dbReference>
<dbReference type="GO" id="GO:0016117">
    <property type="term" value="P:carotenoid biosynthetic process"/>
    <property type="evidence" value="ECO:0007669"/>
    <property type="project" value="UniProtKB-KW"/>
</dbReference>
<dbReference type="InterPro" id="IPR014105">
    <property type="entry name" value="Carotenoid/retinoid_OxRdtase"/>
</dbReference>
<dbReference type="PROSITE" id="PS00982">
    <property type="entry name" value="PHYTOENE_DH"/>
    <property type="match status" value="1"/>
</dbReference>